<dbReference type="PANTHER" id="PTHR10039:SF15">
    <property type="entry name" value="NACHT DOMAIN-CONTAINING PROTEIN"/>
    <property type="match status" value="1"/>
</dbReference>
<proteinExistence type="predicted"/>
<feature type="repeat" description="ANK" evidence="2">
    <location>
        <begin position="899"/>
        <end position="924"/>
    </location>
</feature>
<feature type="domain" description="GPI inositol-deacylase winged helix" evidence="5">
    <location>
        <begin position="388"/>
        <end position="461"/>
    </location>
</feature>
<dbReference type="SMART" id="SM00248">
    <property type="entry name" value="ANK"/>
    <property type="match status" value="7"/>
</dbReference>
<dbReference type="InterPro" id="IPR036770">
    <property type="entry name" value="Ankyrin_rpt-contain_sf"/>
</dbReference>
<evidence type="ECO:0000313" key="8">
    <source>
        <dbReference type="Proteomes" id="UP000652219"/>
    </source>
</evidence>
<name>A0A8H6JKB6_9PEZI</name>
<evidence type="ECO:0000313" key="7">
    <source>
        <dbReference type="EMBL" id="KAF6814809.1"/>
    </source>
</evidence>
<keyword evidence="1" id="KW-0677">Repeat</keyword>
<sequence>MVRVQVEHVEARDSSRVHNGNNVIIHPVIKHATFNQLGRQKQAGLLGMEHEKKVLSWLSSVRFDDIHEEIRDEAELSERSSDESNDTKYTGKWLLESDVFRQWQECKIRELWYTGMPGAGKSTLASIIIERMTTTLKQFSPRGRHGKIAYVYFKHNKHYRTEEILGNIIQQVVRSDETEIVHRPIPRLVTDLYTKLNNRNPSGRGTSMFADAIHELSRDETIYIVIDAIDEGDDEVAMALISLLSPGPKPHSRVSLLVTSRIWRSFHSLSEGFHREVIRAHSTDLHLFVDHQFERRNSLWRVAREHPKMMSETRNLITWKSREIFLLARLHVQSLKLGSLTAPSSLAHGDLQKGLNELMPAELDLEDMYAKLSARILAQKDQGKDGPRAYRILAWVVLSPRQLSTSELREAMANDPVTKDLGNPDQKSTREVMRDICDGLVTFHEGQIRLVHYTADVYFSRNADRLFAAFRPQIARTCATYLSTAQLERSIEGVYGHPHCQMSAAAGFRNLGSNSVDREIEVHGEKLGYDVEQVKRQFYYAAELLEKFPLLPTPATTATHIAAWYGYIPVLRYFLETEENVNTADEFNRRPVVVALQQGHTDAVRICLEKGAQIDLMSTEGEEILIQICRRHDVESGLVRCVVEQNYARLDILQRDTSHGKNSWLQIPMLVTRDLAGRFGETVVKALQITHYASSITKIFRGPILDDVTAAIWHKDASTLSRIRTTGELSGIDKNSRLGRMPIFAAVDFGYLDTVILLIDSGVDVNIQDPEGNTPLIRAAFRGNVAMVKELLKRNANVAVKNKKGITAWSVRLEPGNEKEDAGGVDPDAIDDIGTPALYTHASCGNLRVLEWLLDKGINPSNCTRFAWAPLHMSAYNGHIACVEALLRKGAEHSPISNTSQTPLDMAMRQGHKKIIQVLREAGAVTGRELYASTSSSGWDQSSPHRSDHSWEETSSNKQLADPEYTIHHTSIAFAIRNSFQRGVEPVAGSQLSWWPLPDPEEEPRRGFTRVYSVRPFTRLWKTRMFYDDIPTPSAEKIFPNLKAVLRSSKGTGWATLGRTDIDLQSTTLMRVLQHFESAKGGNSQSQTLRSLGTKAIVHTDTKANESVSCTVDLGEDDIKTLSYLYQTFRGLPSGRWKRATGMKFYRSFHFKKSLGRRYVTIHKDKERYPEEAEPGYQSYHYLPRPWKDGKELPCQSGEAWYFFNNPDECCTSMQLNRSLPIRFEDTAESRFVAWGIHIEQRYSVLVILVPVLVVTGLTLIGTLWFISHWLGKHEDDLQNATVPATLALGVVQFVLQFLVSLVVFRWSI</sequence>
<feature type="transmembrane region" description="Helical" evidence="4">
    <location>
        <begin position="1287"/>
        <end position="1305"/>
    </location>
</feature>
<dbReference type="Gene3D" id="1.25.40.20">
    <property type="entry name" value="Ankyrin repeat-containing domain"/>
    <property type="match status" value="3"/>
</dbReference>
<dbReference type="SUPFAM" id="SSF52540">
    <property type="entry name" value="P-loop containing nucleoside triphosphate hydrolases"/>
    <property type="match status" value="1"/>
</dbReference>
<feature type="domain" description="Nephrocystin 3-like N-terminal" evidence="6">
    <location>
        <begin position="90"/>
        <end position="261"/>
    </location>
</feature>
<keyword evidence="7" id="KW-0418">Kinase</keyword>
<dbReference type="EMBL" id="WIGN01000040">
    <property type="protein sequence ID" value="KAF6814809.1"/>
    <property type="molecule type" value="Genomic_DNA"/>
</dbReference>
<feature type="repeat" description="ANK" evidence="2">
    <location>
        <begin position="771"/>
        <end position="803"/>
    </location>
</feature>
<dbReference type="InterPro" id="IPR002110">
    <property type="entry name" value="Ankyrin_rpt"/>
</dbReference>
<dbReference type="InterPro" id="IPR056884">
    <property type="entry name" value="NPHP3-like_N"/>
</dbReference>
<feature type="transmembrane region" description="Helical" evidence="4">
    <location>
        <begin position="1245"/>
        <end position="1267"/>
    </location>
</feature>
<protein>
    <submittedName>
        <fullName evidence="7">Cyclin-dependent protein kinase complex component</fullName>
    </submittedName>
</protein>
<dbReference type="PROSITE" id="PS50297">
    <property type="entry name" value="ANK_REP_REGION"/>
    <property type="match status" value="4"/>
</dbReference>
<evidence type="ECO:0000256" key="4">
    <source>
        <dbReference type="SAM" id="Phobius"/>
    </source>
</evidence>
<evidence type="ECO:0000256" key="2">
    <source>
        <dbReference type="PROSITE-ProRule" id="PRU00023"/>
    </source>
</evidence>
<dbReference type="SUPFAM" id="SSF48403">
    <property type="entry name" value="Ankyrin repeat"/>
    <property type="match status" value="1"/>
</dbReference>
<keyword evidence="8" id="KW-1185">Reference proteome</keyword>
<dbReference type="InterPro" id="IPR054471">
    <property type="entry name" value="GPIID_WHD"/>
</dbReference>
<feature type="compositionally biased region" description="Basic and acidic residues" evidence="3">
    <location>
        <begin position="943"/>
        <end position="952"/>
    </location>
</feature>
<feature type="repeat" description="ANK" evidence="2">
    <location>
        <begin position="554"/>
        <end position="586"/>
    </location>
</feature>
<accession>A0A8H6JKB6</accession>
<dbReference type="Pfam" id="PF24883">
    <property type="entry name" value="NPHP3_N"/>
    <property type="match status" value="1"/>
</dbReference>
<dbReference type="PROSITE" id="PS50088">
    <property type="entry name" value="ANK_REPEAT"/>
    <property type="match status" value="6"/>
</dbReference>
<feature type="region of interest" description="Disordered" evidence="3">
    <location>
        <begin position="934"/>
        <end position="962"/>
    </location>
</feature>
<keyword evidence="2" id="KW-0040">ANK repeat</keyword>
<comment type="caution">
    <text evidence="7">The sequence shown here is derived from an EMBL/GenBank/DDBJ whole genome shotgun (WGS) entry which is preliminary data.</text>
</comment>
<gene>
    <name evidence="7" type="ORF">CSOJ01_03820</name>
</gene>
<dbReference type="InterPro" id="IPR027417">
    <property type="entry name" value="P-loop_NTPase"/>
</dbReference>
<dbReference type="Pfam" id="PF12796">
    <property type="entry name" value="Ank_2"/>
    <property type="match status" value="2"/>
</dbReference>
<dbReference type="Proteomes" id="UP000652219">
    <property type="component" value="Unassembled WGS sequence"/>
</dbReference>
<evidence type="ECO:0000256" key="1">
    <source>
        <dbReference type="ARBA" id="ARBA00022737"/>
    </source>
</evidence>
<evidence type="ECO:0000256" key="3">
    <source>
        <dbReference type="SAM" id="MobiDB-lite"/>
    </source>
</evidence>
<dbReference type="PANTHER" id="PTHR10039">
    <property type="entry name" value="AMELOGENIN"/>
    <property type="match status" value="1"/>
</dbReference>
<dbReference type="GO" id="GO:0016301">
    <property type="term" value="F:kinase activity"/>
    <property type="evidence" value="ECO:0007669"/>
    <property type="project" value="UniProtKB-KW"/>
</dbReference>
<evidence type="ECO:0000259" key="6">
    <source>
        <dbReference type="Pfam" id="PF24883"/>
    </source>
</evidence>
<dbReference type="Gene3D" id="3.40.50.300">
    <property type="entry name" value="P-loop containing nucleotide triphosphate hydrolases"/>
    <property type="match status" value="1"/>
</dbReference>
<feature type="repeat" description="ANK" evidence="2">
    <location>
        <begin position="587"/>
        <end position="619"/>
    </location>
</feature>
<feature type="repeat" description="ANK" evidence="2">
    <location>
        <begin position="866"/>
        <end position="898"/>
    </location>
</feature>
<dbReference type="Pfam" id="PF22939">
    <property type="entry name" value="WHD_GPIID"/>
    <property type="match status" value="1"/>
</dbReference>
<keyword evidence="4" id="KW-0472">Membrane</keyword>
<feature type="repeat" description="ANK" evidence="2">
    <location>
        <begin position="738"/>
        <end position="770"/>
    </location>
</feature>
<reference evidence="7 8" key="1">
    <citation type="journal article" date="2020" name="Phytopathology">
        <title>Genome Sequence Resources of Colletotrichum truncatum, C. plurivorum, C. musicola, and C. sojae: Four Species Pathogenic to Soybean (Glycine max).</title>
        <authorList>
            <person name="Rogerio F."/>
            <person name="Boufleur T.R."/>
            <person name="Ciampi-Guillardi M."/>
            <person name="Sukno S.A."/>
            <person name="Thon M.R."/>
            <person name="Massola Junior N.S."/>
            <person name="Baroncelli R."/>
        </authorList>
    </citation>
    <scope>NUCLEOTIDE SEQUENCE [LARGE SCALE GENOMIC DNA]</scope>
    <source>
        <strain evidence="7 8">LFN0009</strain>
    </source>
</reference>
<evidence type="ECO:0000259" key="5">
    <source>
        <dbReference type="Pfam" id="PF22939"/>
    </source>
</evidence>
<keyword evidence="4" id="KW-1133">Transmembrane helix</keyword>
<organism evidence="7 8">
    <name type="scientific">Colletotrichum sojae</name>
    <dbReference type="NCBI Taxonomy" id="2175907"/>
    <lineage>
        <taxon>Eukaryota</taxon>
        <taxon>Fungi</taxon>
        <taxon>Dikarya</taxon>
        <taxon>Ascomycota</taxon>
        <taxon>Pezizomycotina</taxon>
        <taxon>Sordariomycetes</taxon>
        <taxon>Hypocreomycetidae</taxon>
        <taxon>Glomerellales</taxon>
        <taxon>Glomerellaceae</taxon>
        <taxon>Colletotrichum</taxon>
        <taxon>Colletotrichum orchidearum species complex</taxon>
    </lineage>
</organism>
<keyword evidence="7" id="KW-0808">Transferase</keyword>
<keyword evidence="4" id="KW-0812">Transmembrane</keyword>